<proteinExistence type="predicted"/>
<dbReference type="InterPro" id="IPR011990">
    <property type="entry name" value="TPR-like_helical_dom_sf"/>
</dbReference>
<dbReference type="Gene3D" id="1.25.40.10">
    <property type="entry name" value="Tetratricopeptide repeat domain"/>
    <property type="match status" value="1"/>
</dbReference>
<gene>
    <name evidence="2" type="ORF">GPEL0_01f0810</name>
</gene>
<comment type="caution">
    <text evidence="2">The sequence shown here is derived from an EMBL/GenBank/DDBJ whole genome shotgun (WGS) entry which is preliminary data.</text>
</comment>
<dbReference type="Pfam" id="PF13432">
    <property type="entry name" value="TPR_16"/>
    <property type="match status" value="1"/>
</dbReference>
<protein>
    <submittedName>
        <fullName evidence="2">TPR domain-containing protein</fullName>
    </submittedName>
</protein>
<keyword evidence="1" id="KW-0802">TPR repeat</keyword>
<dbReference type="RefSeq" id="WP_085812184.1">
    <property type="nucleotide sequence ID" value="NZ_BDQG01000001.1"/>
</dbReference>
<sequence>MVEDALSFWTEIQRYEDMLAADAKNLCFAPLSELYRKLGLLDDAIMVAEKGCAAHPELPAGFLALGAACYAKGLTGQARSALERAVALQPNHLEALKLLGQLYVEQNEIVLARKVLEQVLAQDPDDLESSLLLNSVALLPDQTEPEELLEDLEVIEELDEVVEELEPLEPDTFEPGVAPLGPAVQPIQPAAPAAATPAQEDDIWAIEDLEEVEDEPVPRHSEAATPDPLTTATLAELYVSQGFIDKAQGIYRELITAHPANSQYRLRLAELQEMQELQHEKAEPAGATLGLAAAEPHAAAELQVESDELEAGWGVPVEPQEVAQLERPVRVVMPAPLETPTTLEFPATAEAAFAIESPAVMEEPALEALGTQSASAAGAGAVDDELQRWLENIRRRKDGV</sequence>
<evidence type="ECO:0000313" key="2">
    <source>
        <dbReference type="EMBL" id="GAW65766.1"/>
    </source>
</evidence>
<evidence type="ECO:0000313" key="3">
    <source>
        <dbReference type="Proteomes" id="UP000194153"/>
    </source>
</evidence>
<keyword evidence="3" id="KW-1185">Reference proteome</keyword>
<feature type="repeat" description="TPR" evidence="1">
    <location>
        <begin position="93"/>
        <end position="126"/>
    </location>
</feature>
<name>A0ABQ0MF94_9BACT</name>
<reference evidence="2 3" key="1">
    <citation type="submission" date="2017-04" db="EMBL/GenBank/DDBJ databases">
        <authorList>
            <consortium name="Geobacter pelophilus Genome Sequencing"/>
            <person name="Aoyagi T."/>
            <person name="Koike H."/>
            <person name="Hori T."/>
        </authorList>
    </citation>
    <scope>NUCLEOTIDE SEQUENCE [LARGE SCALE GENOMIC DNA]</scope>
    <source>
        <strain evidence="2 3">Drf2</strain>
    </source>
</reference>
<organism evidence="2 3">
    <name type="scientific">Geoanaerobacter pelophilus</name>
    <dbReference type="NCBI Taxonomy" id="60036"/>
    <lineage>
        <taxon>Bacteria</taxon>
        <taxon>Pseudomonadati</taxon>
        <taxon>Thermodesulfobacteriota</taxon>
        <taxon>Desulfuromonadia</taxon>
        <taxon>Geobacterales</taxon>
        <taxon>Geobacteraceae</taxon>
        <taxon>Geoanaerobacter</taxon>
    </lineage>
</organism>
<dbReference type="SUPFAM" id="SSF48452">
    <property type="entry name" value="TPR-like"/>
    <property type="match status" value="1"/>
</dbReference>
<evidence type="ECO:0000256" key="1">
    <source>
        <dbReference type="PROSITE-ProRule" id="PRU00339"/>
    </source>
</evidence>
<dbReference type="SMART" id="SM00028">
    <property type="entry name" value="TPR"/>
    <property type="match status" value="3"/>
</dbReference>
<reference evidence="3" key="2">
    <citation type="submission" date="2017-05" db="EMBL/GenBank/DDBJ databases">
        <title>Draft genome sequence of Geobacter pelophilus, a iron(III)-reducing bacteria.</title>
        <authorList>
            <person name="Aoyagi T."/>
            <person name="Koike H."/>
            <person name="Morita T."/>
            <person name="Sato Y."/>
            <person name="Habe H."/>
            <person name="Hori T."/>
        </authorList>
    </citation>
    <scope>NUCLEOTIDE SEQUENCE [LARGE SCALE GENOMIC DNA]</scope>
    <source>
        <strain evidence="3">Drf2</strain>
    </source>
</reference>
<dbReference type="InterPro" id="IPR019734">
    <property type="entry name" value="TPR_rpt"/>
</dbReference>
<dbReference type="EMBL" id="BDQG01000001">
    <property type="protein sequence ID" value="GAW65766.1"/>
    <property type="molecule type" value="Genomic_DNA"/>
</dbReference>
<dbReference type="Proteomes" id="UP000194153">
    <property type="component" value="Unassembled WGS sequence"/>
</dbReference>
<accession>A0ABQ0MF94</accession>
<dbReference type="Pfam" id="PF14559">
    <property type="entry name" value="TPR_19"/>
    <property type="match status" value="1"/>
</dbReference>
<dbReference type="PROSITE" id="PS50005">
    <property type="entry name" value="TPR"/>
    <property type="match status" value="1"/>
</dbReference>